<comment type="subcellular location">
    <subcellularLocation>
        <location evidence="1">Nucleus</location>
    </subcellularLocation>
</comment>
<evidence type="ECO:0000256" key="5">
    <source>
        <dbReference type="ARBA" id="ARBA00022771"/>
    </source>
</evidence>
<dbReference type="OrthoDB" id="6512771at2759"/>
<dbReference type="InterPro" id="IPR001841">
    <property type="entry name" value="Znf_RING"/>
</dbReference>
<comment type="similarity">
    <text evidence="2">Belongs to the NFX1 family.</text>
</comment>
<dbReference type="Pfam" id="PF01424">
    <property type="entry name" value="R3H"/>
    <property type="match status" value="1"/>
</dbReference>
<dbReference type="InterPro" id="IPR001374">
    <property type="entry name" value="R3H_dom"/>
</dbReference>
<evidence type="ECO:0000256" key="6">
    <source>
        <dbReference type="ARBA" id="ARBA00022833"/>
    </source>
</evidence>
<evidence type="ECO:0000256" key="2">
    <source>
        <dbReference type="ARBA" id="ARBA00007269"/>
    </source>
</evidence>
<dbReference type="GO" id="GO:0000977">
    <property type="term" value="F:RNA polymerase II transcription regulatory region sequence-specific DNA binding"/>
    <property type="evidence" value="ECO:0007669"/>
    <property type="project" value="TreeGrafter"/>
</dbReference>
<feature type="compositionally biased region" description="Polar residues" evidence="11">
    <location>
        <begin position="42"/>
        <end position="51"/>
    </location>
</feature>
<gene>
    <name evidence="14" type="ORF">GpartN1_g6150.t1</name>
</gene>
<name>A0A9C7Q204_9RHOD</name>
<dbReference type="PROSITE" id="PS50089">
    <property type="entry name" value="ZF_RING_2"/>
    <property type="match status" value="1"/>
</dbReference>
<dbReference type="GO" id="GO:0000981">
    <property type="term" value="F:DNA-binding transcription factor activity, RNA polymerase II-specific"/>
    <property type="evidence" value="ECO:0007669"/>
    <property type="project" value="TreeGrafter"/>
</dbReference>
<feature type="region of interest" description="Disordered" evidence="11">
    <location>
        <begin position="24"/>
        <end position="72"/>
    </location>
</feature>
<dbReference type="PANTHER" id="PTHR12360">
    <property type="entry name" value="NUCLEAR TRANSCRIPTION FACTOR, X-BOX BINDING 1 NFX1"/>
    <property type="match status" value="1"/>
</dbReference>
<keyword evidence="7" id="KW-0805">Transcription regulation</keyword>
<dbReference type="GO" id="GO:0005634">
    <property type="term" value="C:nucleus"/>
    <property type="evidence" value="ECO:0007669"/>
    <property type="project" value="UniProtKB-SubCell"/>
</dbReference>
<keyword evidence="4" id="KW-0677">Repeat</keyword>
<reference evidence="14" key="2">
    <citation type="submission" date="2022-01" db="EMBL/GenBank/DDBJ databases">
        <authorList>
            <person name="Hirooka S."/>
            <person name="Miyagishima S.Y."/>
        </authorList>
    </citation>
    <scope>NUCLEOTIDE SEQUENCE</scope>
    <source>
        <strain evidence="14">NBRC 102759</strain>
    </source>
</reference>
<dbReference type="GO" id="GO:0008270">
    <property type="term" value="F:zinc ion binding"/>
    <property type="evidence" value="ECO:0007669"/>
    <property type="project" value="UniProtKB-KW"/>
</dbReference>
<keyword evidence="8" id="KW-0804">Transcription</keyword>
<evidence type="ECO:0000256" key="4">
    <source>
        <dbReference type="ARBA" id="ARBA00022737"/>
    </source>
</evidence>
<evidence type="ECO:0000256" key="10">
    <source>
        <dbReference type="PROSITE-ProRule" id="PRU00175"/>
    </source>
</evidence>
<feature type="domain" description="R3H" evidence="13">
    <location>
        <begin position="789"/>
        <end position="863"/>
    </location>
</feature>
<evidence type="ECO:0000256" key="7">
    <source>
        <dbReference type="ARBA" id="ARBA00023015"/>
    </source>
</evidence>
<evidence type="ECO:0000256" key="1">
    <source>
        <dbReference type="ARBA" id="ARBA00004123"/>
    </source>
</evidence>
<dbReference type="PANTHER" id="PTHR12360:SF12">
    <property type="entry name" value="TRANSCRIPTIONAL REPRESSOR NF-X1"/>
    <property type="match status" value="1"/>
</dbReference>
<dbReference type="InterPro" id="IPR036867">
    <property type="entry name" value="R3H_dom_sf"/>
</dbReference>
<evidence type="ECO:0000256" key="8">
    <source>
        <dbReference type="ARBA" id="ARBA00023163"/>
    </source>
</evidence>
<evidence type="ECO:0000256" key="11">
    <source>
        <dbReference type="SAM" id="MobiDB-lite"/>
    </source>
</evidence>
<proteinExistence type="inferred from homology"/>
<keyword evidence="3" id="KW-0479">Metal-binding</keyword>
<dbReference type="Proteomes" id="UP001061958">
    <property type="component" value="Unassembled WGS sequence"/>
</dbReference>
<evidence type="ECO:0000313" key="14">
    <source>
        <dbReference type="EMBL" id="GJQ14359.1"/>
    </source>
</evidence>
<dbReference type="SUPFAM" id="SSF82708">
    <property type="entry name" value="R3H domain"/>
    <property type="match status" value="1"/>
</dbReference>
<evidence type="ECO:0000259" key="13">
    <source>
        <dbReference type="PROSITE" id="PS51061"/>
    </source>
</evidence>
<dbReference type="AlphaFoldDB" id="A0A9C7Q204"/>
<keyword evidence="15" id="KW-1185">Reference proteome</keyword>
<evidence type="ECO:0000259" key="12">
    <source>
        <dbReference type="PROSITE" id="PS50089"/>
    </source>
</evidence>
<sequence length="975" mass="109485">MRSQPRNTQQRATVAGRKLVWRPVLPNTATNNKQDTELPTGLQGSSVQQRGNGEWPEERTQTHYSNKKKDTSSNILEERKRVTTTLNGKRRSATTVVGKRRNNLDQKQKNFVKGETLQKNHSVAEESLRDYLKQCLWKETYECMVCYEDIQRSTATWMCGTCFVVLHLSCVRKWSKSSQKRENNQPYNSKGVSWMCPACRKDYTEISLDYFCFCGKQKEPSPEAGIVPHSCGNICGKSLAKNGSDCPHTCPELCHPGPCPPCSALKKPRPCRCGKEQIVRRCSEPVPEEGYSCGLTCGKLMECGHYCEQVCHEGSCAPCQVPVETSCYCNSETNIFPCYLVQVDCRGGGFSCGRKCNQTLDCGNHLCEEICHSGPCKSCKYLPRNWTTCTCGKVSLEDLGNVVPIVRESCLDALPSCGQTCGMTLNCLLGHVCQNVCGHSGPCGPCKYEVELPCRCQNEIKRVACSDSRETILEQLVCHRTCGGTLSCKRHYCKRVCCPGNKKKTKNGVEQLFPSLETRIVEYLGNIWNCFSHTCEQKCNKSLNCSLHYCDRSCGHEGECYPCGILLWEPLTCACGAERIIPPVRCGTPPPVCNRPCQRTRPCGHPCPDRCHFGECPRCVVLVKKECLGGHGISRMIPCFVEQVFCGRVCGKILKCGIHICKKNCHADSCDDAAAEEEGSGCSNICRLPRKGCGHPCRSKCHPGSTCPNVPCEHPVTITCPCGMRREEGICGQLVAEEDKRENSEFVRLECDESCSRLNRARAFADAVGILPSVEGKEQSHSNSDLFYSDFLMEFCEQNMEFVSSFEQSLRELLQGRFGRRMKTQPLPRLYRAFVHELGEMFGLETASVDNYPEKEMIVSLPKDMENVSIPARLLTDVVKERTQQAKKERQDRTKRRLCIELIGEKQVESGTRKLERLLLAHQGTYKILESRTLERTLEFDVEFSTAERTVSVLRSLEHKKPTVMARPFTRNVQQ</sequence>
<feature type="compositionally biased region" description="Basic and acidic residues" evidence="11">
    <location>
        <begin position="56"/>
        <end position="72"/>
    </location>
</feature>
<feature type="domain" description="RING-type" evidence="12">
    <location>
        <begin position="143"/>
        <end position="200"/>
    </location>
</feature>
<dbReference type="Gene3D" id="3.30.1370.50">
    <property type="entry name" value="R3H-like domain"/>
    <property type="match status" value="1"/>
</dbReference>
<protein>
    <recommendedName>
        <fullName evidence="16">Transcriptional repressor NF-X1</fullName>
    </recommendedName>
</protein>
<dbReference type="SUPFAM" id="SSF57850">
    <property type="entry name" value="RING/U-box"/>
    <property type="match status" value="1"/>
</dbReference>
<reference evidence="14" key="1">
    <citation type="journal article" date="2022" name="Proc. Natl. Acad. Sci. U.S.A.">
        <title>Life cycle and functional genomics of the unicellular red alga Galdieria for elucidating algal and plant evolution and industrial use.</title>
        <authorList>
            <person name="Hirooka S."/>
            <person name="Itabashi T."/>
            <person name="Ichinose T.M."/>
            <person name="Onuma R."/>
            <person name="Fujiwara T."/>
            <person name="Yamashita S."/>
            <person name="Jong L.W."/>
            <person name="Tomita R."/>
            <person name="Iwane A.H."/>
            <person name="Miyagishima S.Y."/>
        </authorList>
    </citation>
    <scope>NUCLEOTIDE SEQUENCE</scope>
    <source>
        <strain evidence="14">NBRC 102759</strain>
    </source>
</reference>
<dbReference type="InterPro" id="IPR000967">
    <property type="entry name" value="Znf_NFX1"/>
</dbReference>
<evidence type="ECO:0008006" key="16">
    <source>
        <dbReference type="Google" id="ProtNLM"/>
    </source>
</evidence>
<dbReference type="InterPro" id="IPR034078">
    <property type="entry name" value="NFX1_fam"/>
</dbReference>
<evidence type="ECO:0000256" key="3">
    <source>
        <dbReference type="ARBA" id="ARBA00022723"/>
    </source>
</evidence>
<evidence type="ECO:0000313" key="15">
    <source>
        <dbReference type="Proteomes" id="UP001061958"/>
    </source>
</evidence>
<dbReference type="SMART" id="SM00438">
    <property type="entry name" value="ZnF_NFX"/>
    <property type="match status" value="9"/>
</dbReference>
<keyword evidence="9" id="KW-0539">Nucleus</keyword>
<evidence type="ECO:0000256" key="9">
    <source>
        <dbReference type="ARBA" id="ARBA00023242"/>
    </source>
</evidence>
<dbReference type="PROSITE" id="PS51061">
    <property type="entry name" value="R3H"/>
    <property type="match status" value="1"/>
</dbReference>
<dbReference type="Pfam" id="PF01422">
    <property type="entry name" value="zf-NF-X1"/>
    <property type="match status" value="10"/>
</dbReference>
<comment type="caution">
    <text evidence="14">The sequence shown here is derived from an EMBL/GenBank/DDBJ whole genome shotgun (WGS) entry which is preliminary data.</text>
</comment>
<keyword evidence="5 10" id="KW-0863">Zinc-finger</keyword>
<accession>A0A9C7Q204</accession>
<dbReference type="CDD" id="cd06008">
    <property type="entry name" value="NF-X1-zinc-finger"/>
    <property type="match status" value="6"/>
</dbReference>
<organism evidence="14 15">
    <name type="scientific">Galdieria partita</name>
    <dbReference type="NCBI Taxonomy" id="83374"/>
    <lineage>
        <taxon>Eukaryota</taxon>
        <taxon>Rhodophyta</taxon>
        <taxon>Bangiophyceae</taxon>
        <taxon>Galdieriales</taxon>
        <taxon>Galdieriaceae</taxon>
        <taxon>Galdieria</taxon>
    </lineage>
</organism>
<dbReference type="EMBL" id="BQMJ01000054">
    <property type="protein sequence ID" value="GJQ14359.1"/>
    <property type="molecule type" value="Genomic_DNA"/>
</dbReference>
<keyword evidence="6" id="KW-0862">Zinc</keyword>